<reference evidence="1" key="2">
    <citation type="submission" date="2022-01" db="EMBL/GenBank/DDBJ databases">
        <authorList>
            <person name="Yamashiro T."/>
            <person name="Shiraishi A."/>
            <person name="Satake H."/>
            <person name="Nakayama K."/>
        </authorList>
    </citation>
    <scope>NUCLEOTIDE SEQUENCE</scope>
</reference>
<protein>
    <submittedName>
        <fullName evidence="1">Uncharacterized protein</fullName>
    </submittedName>
</protein>
<keyword evidence="2" id="KW-1185">Reference proteome</keyword>
<evidence type="ECO:0000313" key="1">
    <source>
        <dbReference type="EMBL" id="GJS62207.1"/>
    </source>
</evidence>
<comment type="caution">
    <text evidence="1">The sequence shown here is derived from an EMBL/GenBank/DDBJ whole genome shotgun (WGS) entry which is preliminary data.</text>
</comment>
<sequence length="252" mass="29363">MTGFSARIMKMEPDIENMTLNEYLEYEAEKERRLRRNDVEIDKYHDLPPLHPCFQSTQLYTEDGLVSYNESDEVDIDSMTIEEYELYIAKQGPRKNPLNDHCYNFTSNFCDQLPCIPNPQPDDEELSFEEDINDINGWENEEAKVEDCDEGDIYDIWDITVKEVERLRQLLIPILLTLPEPDLVVQPYVSVIPFFDEVKVVRQEEPDDDIDSIPKQVPNVNDDLIQPLIPQPIHTTPPDNAYVVLDTDLILD</sequence>
<dbReference type="EMBL" id="BQNB010009344">
    <property type="protein sequence ID" value="GJS62207.1"/>
    <property type="molecule type" value="Genomic_DNA"/>
</dbReference>
<organism evidence="1 2">
    <name type="scientific">Tanacetum coccineum</name>
    <dbReference type="NCBI Taxonomy" id="301880"/>
    <lineage>
        <taxon>Eukaryota</taxon>
        <taxon>Viridiplantae</taxon>
        <taxon>Streptophyta</taxon>
        <taxon>Embryophyta</taxon>
        <taxon>Tracheophyta</taxon>
        <taxon>Spermatophyta</taxon>
        <taxon>Magnoliopsida</taxon>
        <taxon>eudicotyledons</taxon>
        <taxon>Gunneridae</taxon>
        <taxon>Pentapetalae</taxon>
        <taxon>asterids</taxon>
        <taxon>campanulids</taxon>
        <taxon>Asterales</taxon>
        <taxon>Asteraceae</taxon>
        <taxon>Asteroideae</taxon>
        <taxon>Anthemideae</taxon>
        <taxon>Anthemidinae</taxon>
        <taxon>Tanacetum</taxon>
    </lineage>
</organism>
<name>A0ABQ4XAB9_9ASTR</name>
<dbReference type="Proteomes" id="UP001151760">
    <property type="component" value="Unassembled WGS sequence"/>
</dbReference>
<gene>
    <name evidence="1" type="ORF">Tco_0656991</name>
</gene>
<accession>A0ABQ4XAB9</accession>
<proteinExistence type="predicted"/>
<reference evidence="1" key="1">
    <citation type="journal article" date="2022" name="Int. J. Mol. Sci.">
        <title>Draft Genome of Tanacetum Coccineum: Genomic Comparison of Closely Related Tanacetum-Family Plants.</title>
        <authorList>
            <person name="Yamashiro T."/>
            <person name="Shiraishi A."/>
            <person name="Nakayama K."/>
            <person name="Satake H."/>
        </authorList>
    </citation>
    <scope>NUCLEOTIDE SEQUENCE</scope>
</reference>
<evidence type="ECO:0000313" key="2">
    <source>
        <dbReference type="Proteomes" id="UP001151760"/>
    </source>
</evidence>